<dbReference type="Pfam" id="PF14478">
    <property type="entry name" value="DUF4430"/>
    <property type="match status" value="3"/>
</dbReference>
<dbReference type="Proteomes" id="UP000468327">
    <property type="component" value="Unassembled WGS sequence"/>
</dbReference>
<dbReference type="Gene3D" id="2.170.130.30">
    <property type="match status" value="3"/>
</dbReference>
<feature type="region of interest" description="Disordered" evidence="2">
    <location>
        <begin position="2279"/>
        <end position="2309"/>
    </location>
</feature>
<dbReference type="Pfam" id="PF20578">
    <property type="entry name" value="aBig_2"/>
    <property type="match status" value="1"/>
</dbReference>
<accession>A0A6N8IJ17</accession>
<evidence type="ECO:0000259" key="4">
    <source>
        <dbReference type="Pfam" id="PF14478"/>
    </source>
</evidence>
<name>A0A6N8IJ17_9ACTN</name>
<dbReference type="InterPro" id="IPR015943">
    <property type="entry name" value="WD40/YVTN_repeat-like_dom_sf"/>
</dbReference>
<keyword evidence="3" id="KW-1133">Transmembrane helix</keyword>
<dbReference type="SUPFAM" id="SSF50998">
    <property type="entry name" value="Quinoprotein alcohol dehydrogenase-like"/>
    <property type="match status" value="1"/>
</dbReference>
<gene>
    <name evidence="6" type="ORF">GO738_11250</name>
</gene>
<dbReference type="GO" id="GO:0030313">
    <property type="term" value="C:cell envelope"/>
    <property type="evidence" value="ECO:0007669"/>
    <property type="project" value="UniProtKB-SubCell"/>
</dbReference>
<dbReference type="Gene3D" id="2.60.40.2700">
    <property type="match status" value="4"/>
</dbReference>
<dbReference type="NCBIfam" id="TIGR02543">
    <property type="entry name" value="List_Bact_rpt"/>
    <property type="match status" value="1"/>
</dbReference>
<dbReference type="Gene3D" id="2.60.40.4270">
    <property type="entry name" value="Listeria-Bacteroides repeat domain"/>
    <property type="match status" value="1"/>
</dbReference>
<feature type="compositionally biased region" description="Polar residues" evidence="2">
    <location>
        <begin position="11"/>
        <end position="23"/>
    </location>
</feature>
<proteinExistence type="predicted"/>
<evidence type="ECO:0000256" key="1">
    <source>
        <dbReference type="ARBA" id="ARBA00004196"/>
    </source>
</evidence>
<feature type="domain" description="Transcobalamin-like C-terminal" evidence="4">
    <location>
        <begin position="1699"/>
        <end position="1782"/>
    </location>
</feature>
<feature type="transmembrane region" description="Helical" evidence="3">
    <location>
        <begin position="2364"/>
        <end position="2385"/>
    </location>
</feature>
<feature type="compositionally biased region" description="Low complexity" evidence="2">
    <location>
        <begin position="2284"/>
        <end position="2294"/>
    </location>
</feature>
<feature type="domain" description="Atrophied bacterial Ig" evidence="5">
    <location>
        <begin position="1049"/>
        <end position="1152"/>
    </location>
</feature>
<feature type="region of interest" description="Disordered" evidence="2">
    <location>
        <begin position="82"/>
        <end position="102"/>
    </location>
</feature>
<comment type="caution">
    <text evidence="6">The sequence shown here is derived from an EMBL/GenBank/DDBJ whole genome shotgun (WGS) entry which is preliminary data.</text>
</comment>
<dbReference type="EMBL" id="WPOC01000020">
    <property type="protein sequence ID" value="MVN15909.1"/>
    <property type="molecule type" value="Genomic_DNA"/>
</dbReference>
<dbReference type="InterPro" id="IPR013378">
    <property type="entry name" value="InlB-like_B-rpt"/>
</dbReference>
<feature type="region of interest" description="Disordered" evidence="2">
    <location>
        <begin position="1"/>
        <end position="24"/>
    </location>
</feature>
<feature type="region of interest" description="Disordered" evidence="2">
    <location>
        <begin position="141"/>
        <end position="164"/>
    </location>
</feature>
<feature type="compositionally biased region" description="Low complexity" evidence="2">
    <location>
        <begin position="151"/>
        <end position="162"/>
    </location>
</feature>
<keyword evidence="3" id="KW-0472">Membrane</keyword>
<keyword evidence="7" id="KW-1185">Reference proteome</keyword>
<reference evidence="6 7" key="1">
    <citation type="submission" date="2019-11" db="EMBL/GenBank/DDBJ databases">
        <title>Whole genome shotgun sequencing (WGS) data from Adlercreutzia equolifaciens ResAG-91, Eggerthella lenta MRI-F36, MRI-F37, MRI-F40, ResAG-49, ResAG-88, ResAG-121, ResAG-145, and Gordonibacter sp. ResAG-5, ResAG-26, ResAG-43, ResAG-50, ResAG-59.</title>
        <authorList>
            <person name="Stoll D.A."/>
            <person name="Danylec N."/>
            <person name="Franz C.M.A.P."/>
            <person name="Huch M."/>
        </authorList>
    </citation>
    <scope>NUCLEOTIDE SEQUENCE [LARGE SCALE GENOMIC DNA]</scope>
    <source>
        <strain evidence="6 7">ResAG-59</strain>
    </source>
</reference>
<feature type="domain" description="Transcobalamin-like C-terminal" evidence="4">
    <location>
        <begin position="1579"/>
        <end position="1661"/>
    </location>
</feature>
<comment type="subcellular location">
    <subcellularLocation>
        <location evidence="1">Cell envelope</location>
    </subcellularLocation>
</comment>
<dbReference type="Gene3D" id="2.130.10.10">
    <property type="entry name" value="YVTN repeat-like/Quinoprotein amine dehydrogenase"/>
    <property type="match status" value="1"/>
</dbReference>
<keyword evidence="3" id="KW-0812">Transmembrane</keyword>
<sequence>MSGTRDAPQHRPSQMRQSRTTCPSHLEALESEVPMTIGSQSARSGSDGAELPKKLLSLLMAMVLAFSLVPSAAWAADAASEPSAPAGVAGQDEALEEEPVAVPTEEPAGAALQDATTPAEGDEPSFADGQVLEAKHPPLTSADELKSEDGVASSPAPVSAPVPDDDSYVFIQATQDQDGTGKVTGPVEVGTVLWANLHDYDSDDAIPSEDGWTYQWMAGPSASSSVAAYEPIAGQAAQKLEITEELAEELAGSYLVVKVTADGRDYYGPGYSGISTYNVPGPVMRPGAVQLSGVELAKPASLEVGTVLEAKAYTGSSYAPTYVDEDVAYTWKYAETASPSYNTKWTPIEGATGSTFTVTDEYQGACISVSANAGANTVDFGYPYGYGPFKQAGAVDIYSAVLLNGTATTNAFAVGDTVAVQAKEKGVSAPIDPDKLTYQWLASDDGASFEEIPGATQASLQLDAGYEGKQVKCRLAAKVGGSTYLTRATGKIAAAGSVNVTSVRLDKSGKLAVGDTLNATASAASGDVTDDPRVAWSWYRGGSAYATDEKIEGATGSSLVVTEELVGSYLEARADGGYGEKDSSAAGPVVKAGSVELYKVEATGDPRVGSTLSAKAYESAYAQVPGSAIVDYQWQYAETRTTSDSAFKDIPGATGATYTIGETIDGAPATGRYVRVKATSDGTVVSTKQPSYYGSTYVDPLGPIMLEGAYELSSVKLASSGQGMQAGNTITPTAQVKDGYYESPAPADAKVAYAWEVRDGEGATFEPLEEGVAPDGALTLSPALVGKQVRVSANALVEGNNPRSAACTVLAAGEYDLLRVTLSPASGDLFTGDEITARVQARSLASATYGDDVSDDVTYAWSAGESPEGPFVPIEGADSKSLSIPSSAAGRYLKVTATSGTSSVEVFTSGAVVASDSLEGAAKKLEKAGFRANPVYGQDEDMNDVVESALADLGFADVSVTTKSAEPRRTDEHATVGVSTAAGDGNGRITYFFMDPDSASSPYLSYTQLRQFDFTFTLSRNGETYEYAPGYPGAIPWDDGKVAELLGQKASTLAVGFASGDSAASVTRNLTLPCKLSDGSGAKKSWSGVSWASSDPLVVAVAGSALSDRTGKVTRTAADRTVLLTAAVSAGGISSSGGPETTIEKTFEVTVKGDPDKVAAERAALEQKVGENFTCDSITLAETGEPVGASALTGDVSLPKPATIGVDGKYYEVKYTASTDAVMPNGWAGKVYRPLPGEAPAQVDITLTVTDKANAEISASKTLSFTVSPMDQADLDREAALMEQAVAGYAAALANGQDAGAVTGDLHAFQKAYLDADGNLAWAYDHESADAAGSGIVPVDLEGYDPLGSAGWRLFKSSNPSVVSHENLLVTQPAYNAKVTVESRLSSEKYARYAERYPDDPVFQKLAGRTVAAEFTVEGTSGQEDPYVTATCSVIGMDKDGAAQTWAAAEPYTLDAGATVADLAEALFARTGMTADFGIGAWGWSLNSITSPFDAGLTLKWGTFQGLGWMFYVNGQDLGKGAGECVLQPGDRVIWRYGAWDDPAPTDKLSVTCEVIGADADGAAQTWASATSFALDEGATAADLSEALFEQAGLSAQTGVGQYGWFLDSIASPYTGEQLGSVETSPGVWSYWQLFVNGELAKVGAGGHVLEAGDEVVWCYGSDGTLPGQVAASCEIVGLDANGNAQRWAAPATYTMVEGATAADLTEQVFAAQRIEADYDPNGTYGWFLDSITSPFDPSLTLAMESAPPYRYWQLFVNGKPTDFGAGLIVLQPGDEVSWFYSEYGASLPDLDAVVTDPDAPRPSYDAAWPGFGGDGAVEAPTPTQSAEQAWSYDFREGASGDVGVSEPLIVNGDVYLVVNGELRVIDASTGTVKKNRNGRELRANVGGRSAYCNRPVYTGGVVIVPSDDGSLAAFTADELVCVWKTKPLEADGAQGYQSLSSLTVNGSYVFAAFTTVGAGSVGTGGVRLCVDVRDGSVRWLQRDEPAEQGGAAGYYWAGAAVSGADLVVGNDAGLVQLVDGETGAVKATVDVGAPIRAGVVALPETARAGAGDRFAVVSSDGVLHLVAREGDQLAEAGSVRFAGKSTSTPAVSGGKAFVCGADDQGYGTLSVVDLASLSVERTVRGGKGEAQSSPLVSVQGDGTYAYFTCNGLPGGVYGYRLGDEAAYTLFTPAAGEQNYCFASVVADGAGNLYYTNDAGRLFALKGLDGVRVTFDAQGGSFVPSVFVALGKPVLRPSDPVRSGYTFAGWFSDEACTAAWDFATPVGSALTLYARWEKQSGQQEGSTDGETSSGGAPGQRTPLGGAPAAAHAPLVQEVAAKAEGREDAGAAKVSTRAGASSAAGGFAADDGPSTPGVPGGVNPWAVGGVAVGAAGLACAVAYAVLGRRRASAPASQGKGRS</sequence>
<evidence type="ECO:0000256" key="2">
    <source>
        <dbReference type="SAM" id="MobiDB-lite"/>
    </source>
</evidence>
<evidence type="ECO:0000259" key="5">
    <source>
        <dbReference type="Pfam" id="PF20578"/>
    </source>
</evidence>
<dbReference type="InterPro" id="IPR027954">
    <property type="entry name" value="Transcobalamin-like_C"/>
</dbReference>
<protein>
    <submittedName>
        <fullName evidence="6">DUF4430 domain-containing protein</fullName>
    </submittedName>
</protein>
<dbReference type="InterPro" id="IPR011047">
    <property type="entry name" value="Quinoprotein_ADH-like_sf"/>
</dbReference>
<dbReference type="InterPro" id="IPR042229">
    <property type="entry name" value="Listeria/Bacterioides_rpt_sf"/>
</dbReference>
<dbReference type="Pfam" id="PF09479">
    <property type="entry name" value="Flg_new"/>
    <property type="match status" value="1"/>
</dbReference>
<evidence type="ECO:0000313" key="6">
    <source>
        <dbReference type="EMBL" id="MVN15909.1"/>
    </source>
</evidence>
<evidence type="ECO:0000256" key="3">
    <source>
        <dbReference type="SAM" id="Phobius"/>
    </source>
</evidence>
<dbReference type="InterPro" id="IPR046780">
    <property type="entry name" value="aBig_2"/>
</dbReference>
<organism evidence="6 7">
    <name type="scientific">Gordonibacter urolithinfaciens</name>
    <dbReference type="NCBI Taxonomy" id="1335613"/>
    <lineage>
        <taxon>Bacteria</taxon>
        <taxon>Bacillati</taxon>
        <taxon>Actinomycetota</taxon>
        <taxon>Coriobacteriia</taxon>
        <taxon>Eggerthellales</taxon>
        <taxon>Eggerthellaceae</taxon>
        <taxon>Gordonibacter</taxon>
    </lineage>
</organism>
<evidence type="ECO:0000313" key="7">
    <source>
        <dbReference type="Proteomes" id="UP000468327"/>
    </source>
</evidence>
<feature type="domain" description="Transcobalamin-like C-terminal" evidence="4">
    <location>
        <begin position="1506"/>
        <end position="1538"/>
    </location>
</feature>